<evidence type="ECO:0000313" key="3">
    <source>
        <dbReference type="Proteomes" id="UP000308197"/>
    </source>
</evidence>
<dbReference type="EMBL" id="ML211179">
    <property type="protein sequence ID" value="TFK86864.1"/>
    <property type="molecule type" value="Genomic_DNA"/>
</dbReference>
<evidence type="ECO:0000313" key="2">
    <source>
        <dbReference type="EMBL" id="TFK86864.1"/>
    </source>
</evidence>
<proteinExistence type="predicted"/>
<sequence length="94" mass="10148">MRVFLGGCPLRRLQPSDPRPQSAGGDVGLGHHPGAAARARTRGDWLPRCTCFARQTSGTPAYEGPLSAVWHNDGQSAPTFCSVTNVLLSDEFRR</sequence>
<feature type="region of interest" description="Disordered" evidence="1">
    <location>
        <begin position="1"/>
        <end position="40"/>
    </location>
</feature>
<organism evidence="2 3">
    <name type="scientific">Polyporus arcularius HHB13444</name>
    <dbReference type="NCBI Taxonomy" id="1314778"/>
    <lineage>
        <taxon>Eukaryota</taxon>
        <taxon>Fungi</taxon>
        <taxon>Dikarya</taxon>
        <taxon>Basidiomycota</taxon>
        <taxon>Agaricomycotina</taxon>
        <taxon>Agaricomycetes</taxon>
        <taxon>Polyporales</taxon>
        <taxon>Polyporaceae</taxon>
        <taxon>Polyporus</taxon>
    </lineage>
</organism>
<keyword evidence="3" id="KW-1185">Reference proteome</keyword>
<protein>
    <submittedName>
        <fullName evidence="2">Uncharacterized protein</fullName>
    </submittedName>
</protein>
<name>A0A5C3PAX8_9APHY</name>
<dbReference type="InParanoid" id="A0A5C3PAX8"/>
<reference evidence="2 3" key="1">
    <citation type="journal article" date="2019" name="Nat. Ecol. Evol.">
        <title>Megaphylogeny resolves global patterns of mushroom evolution.</title>
        <authorList>
            <person name="Varga T."/>
            <person name="Krizsan K."/>
            <person name="Foldi C."/>
            <person name="Dima B."/>
            <person name="Sanchez-Garcia M."/>
            <person name="Sanchez-Ramirez S."/>
            <person name="Szollosi G.J."/>
            <person name="Szarkandi J.G."/>
            <person name="Papp V."/>
            <person name="Albert L."/>
            <person name="Andreopoulos W."/>
            <person name="Angelini C."/>
            <person name="Antonin V."/>
            <person name="Barry K.W."/>
            <person name="Bougher N.L."/>
            <person name="Buchanan P."/>
            <person name="Buyck B."/>
            <person name="Bense V."/>
            <person name="Catcheside P."/>
            <person name="Chovatia M."/>
            <person name="Cooper J."/>
            <person name="Damon W."/>
            <person name="Desjardin D."/>
            <person name="Finy P."/>
            <person name="Geml J."/>
            <person name="Haridas S."/>
            <person name="Hughes K."/>
            <person name="Justo A."/>
            <person name="Karasinski D."/>
            <person name="Kautmanova I."/>
            <person name="Kiss B."/>
            <person name="Kocsube S."/>
            <person name="Kotiranta H."/>
            <person name="LaButti K.M."/>
            <person name="Lechner B.E."/>
            <person name="Liimatainen K."/>
            <person name="Lipzen A."/>
            <person name="Lukacs Z."/>
            <person name="Mihaltcheva S."/>
            <person name="Morgado L.N."/>
            <person name="Niskanen T."/>
            <person name="Noordeloos M.E."/>
            <person name="Ohm R.A."/>
            <person name="Ortiz-Santana B."/>
            <person name="Ovrebo C."/>
            <person name="Racz N."/>
            <person name="Riley R."/>
            <person name="Savchenko A."/>
            <person name="Shiryaev A."/>
            <person name="Soop K."/>
            <person name="Spirin V."/>
            <person name="Szebenyi C."/>
            <person name="Tomsovsky M."/>
            <person name="Tulloss R.E."/>
            <person name="Uehling J."/>
            <person name="Grigoriev I.V."/>
            <person name="Vagvolgyi C."/>
            <person name="Papp T."/>
            <person name="Martin F.M."/>
            <person name="Miettinen O."/>
            <person name="Hibbett D.S."/>
            <person name="Nagy L.G."/>
        </authorList>
    </citation>
    <scope>NUCLEOTIDE SEQUENCE [LARGE SCALE GENOMIC DNA]</scope>
    <source>
        <strain evidence="2 3">HHB13444</strain>
    </source>
</reference>
<accession>A0A5C3PAX8</accession>
<dbReference type="Proteomes" id="UP000308197">
    <property type="component" value="Unassembled WGS sequence"/>
</dbReference>
<evidence type="ECO:0000256" key="1">
    <source>
        <dbReference type="SAM" id="MobiDB-lite"/>
    </source>
</evidence>
<gene>
    <name evidence="2" type="ORF">K466DRAFT_135305</name>
</gene>
<dbReference type="AlphaFoldDB" id="A0A5C3PAX8"/>